<keyword evidence="8 14" id="KW-0406">Ion transport</keyword>
<evidence type="ECO:0000256" key="1">
    <source>
        <dbReference type="ARBA" id="ARBA00004141"/>
    </source>
</evidence>
<dbReference type="InterPro" id="IPR036055">
    <property type="entry name" value="LDL_receptor-like_sf"/>
</dbReference>
<dbReference type="Gene3D" id="4.10.400.10">
    <property type="entry name" value="Low-density Lipoprotein Receptor"/>
    <property type="match status" value="1"/>
</dbReference>
<dbReference type="SMART" id="SM00192">
    <property type="entry name" value="LDLa"/>
    <property type="match status" value="1"/>
</dbReference>
<keyword evidence="10 13" id="KW-1015">Disulfide bond</keyword>
<evidence type="ECO:0000256" key="11">
    <source>
        <dbReference type="ARBA" id="ARBA00023201"/>
    </source>
</evidence>
<dbReference type="PRINTS" id="PR01078">
    <property type="entry name" value="AMINACHANNEL"/>
</dbReference>
<dbReference type="InterPro" id="IPR002172">
    <property type="entry name" value="LDrepeatLR_classA_rpt"/>
</dbReference>
<evidence type="ECO:0000256" key="8">
    <source>
        <dbReference type="ARBA" id="ARBA00023065"/>
    </source>
</evidence>
<dbReference type="PROSITE" id="PS50068">
    <property type="entry name" value="LDLRA_2"/>
    <property type="match status" value="1"/>
</dbReference>
<comment type="similarity">
    <text evidence="2 14">Belongs to the amiloride-sensitive sodium channel (TC 1.A.6) family.</text>
</comment>
<dbReference type="CDD" id="cd00112">
    <property type="entry name" value="LDLa"/>
    <property type="match status" value="1"/>
</dbReference>
<dbReference type="AlphaFoldDB" id="A0AAN8X8W0"/>
<feature type="disulfide bond" evidence="13">
    <location>
        <begin position="83"/>
        <end position="98"/>
    </location>
</feature>
<evidence type="ECO:0000256" key="9">
    <source>
        <dbReference type="ARBA" id="ARBA00023136"/>
    </source>
</evidence>
<dbReference type="GO" id="GO:0015280">
    <property type="term" value="F:ligand-gated sodium channel activity"/>
    <property type="evidence" value="ECO:0007669"/>
    <property type="project" value="TreeGrafter"/>
</dbReference>
<dbReference type="PANTHER" id="PTHR11690">
    <property type="entry name" value="AMILORIDE-SENSITIVE SODIUM CHANNEL-RELATED"/>
    <property type="match status" value="1"/>
</dbReference>
<keyword evidence="12 14" id="KW-0407">Ion channel</keyword>
<evidence type="ECO:0000313" key="17">
    <source>
        <dbReference type="Proteomes" id="UP001381693"/>
    </source>
</evidence>
<feature type="disulfide bond" evidence="13">
    <location>
        <begin position="64"/>
        <end position="76"/>
    </location>
</feature>
<dbReference type="EMBL" id="JAXCGZ010006198">
    <property type="protein sequence ID" value="KAK7080010.1"/>
    <property type="molecule type" value="Genomic_DNA"/>
</dbReference>
<evidence type="ECO:0000256" key="12">
    <source>
        <dbReference type="ARBA" id="ARBA00023303"/>
    </source>
</evidence>
<sequence>MKEKTKVQDKGRDEVPATRVTSDAWMGDALRNTNYAMAFPIVLTALMRMQPAGIIICLAASDICASPYFRCPSGICLHPTFFCDGIFDCENGEDEYKCVISDLTAHKFRLLCSQYYKYLLDIHKEPSTKTLDVDSMECPSEYNEFQSVDSHARCAFCSQEFNCWRLDWIDSWQNHSLNEVQLIWMLAKRSSDFSDITSLYTPSSDVLEDTSVPTEDFIFSCAFGGEVCNTKEFYTWIDSRYGKCYTFNSQHSVRVLTASGPSNALRLNLNLKLGLPLLSPDEGVRVMIHSPHQLPFPDEEGFNVGHGSVSISVSRKVIQYYGEQYGWCRSATRKKFPMYSQMLCRKLCIENAYRTRCGCTVNKGPAYKELETLPGTEAYKKATTPLPSCSNFNITQRLCRGIVEFHYKNHALACNCPPACREEQYKSQVTSSQFNKKYYTLLNNLRKPVKSVCNEEQHKLISLHIYLESLTYELIRESASYTWESLVGTLGGTLGLVIGVSVVTVLEALEFLFDVWTMCWRKRRQKALKKKGANNCSTDLKMSN</sequence>
<gene>
    <name evidence="16" type="ORF">SK128_022090</name>
</gene>
<evidence type="ECO:0000313" key="16">
    <source>
        <dbReference type="EMBL" id="KAK7080010.1"/>
    </source>
</evidence>
<evidence type="ECO:0000256" key="15">
    <source>
        <dbReference type="SAM" id="Phobius"/>
    </source>
</evidence>
<dbReference type="InterPro" id="IPR023415">
    <property type="entry name" value="LDLR_class-A_CS"/>
</dbReference>
<reference evidence="16 17" key="1">
    <citation type="submission" date="2023-11" db="EMBL/GenBank/DDBJ databases">
        <title>Halocaridina rubra genome assembly.</title>
        <authorList>
            <person name="Smith C."/>
        </authorList>
    </citation>
    <scope>NUCLEOTIDE SEQUENCE [LARGE SCALE GENOMIC DNA]</scope>
    <source>
        <strain evidence="16">EP-1</strain>
        <tissue evidence="16">Whole</tissue>
    </source>
</reference>
<name>A0AAN8X8W0_HALRR</name>
<evidence type="ECO:0000256" key="7">
    <source>
        <dbReference type="ARBA" id="ARBA00023053"/>
    </source>
</evidence>
<dbReference type="Pfam" id="PF00858">
    <property type="entry name" value="ASC"/>
    <property type="match status" value="1"/>
</dbReference>
<keyword evidence="9 15" id="KW-0472">Membrane</keyword>
<keyword evidence="17" id="KW-1185">Reference proteome</keyword>
<dbReference type="GO" id="GO:0005886">
    <property type="term" value="C:plasma membrane"/>
    <property type="evidence" value="ECO:0007669"/>
    <property type="project" value="TreeGrafter"/>
</dbReference>
<accession>A0AAN8X8W0</accession>
<dbReference type="Gene3D" id="2.60.470.10">
    <property type="entry name" value="Acid-sensing ion channels like domains"/>
    <property type="match status" value="1"/>
</dbReference>
<dbReference type="PROSITE" id="PS01209">
    <property type="entry name" value="LDLRA_1"/>
    <property type="match status" value="1"/>
</dbReference>
<evidence type="ECO:0000256" key="14">
    <source>
        <dbReference type="RuleBase" id="RU000679"/>
    </source>
</evidence>
<keyword evidence="4 14" id="KW-0894">Sodium channel</keyword>
<protein>
    <submittedName>
        <fullName evidence="16">Uncharacterized protein</fullName>
    </submittedName>
</protein>
<comment type="subcellular location">
    <subcellularLocation>
        <location evidence="1">Membrane</location>
        <topology evidence="1">Multi-pass membrane protein</topology>
    </subcellularLocation>
</comment>
<evidence type="ECO:0000256" key="3">
    <source>
        <dbReference type="ARBA" id="ARBA00022448"/>
    </source>
</evidence>
<evidence type="ECO:0000256" key="10">
    <source>
        <dbReference type="ARBA" id="ARBA00023157"/>
    </source>
</evidence>
<evidence type="ECO:0000256" key="6">
    <source>
        <dbReference type="ARBA" id="ARBA00022989"/>
    </source>
</evidence>
<dbReference type="Pfam" id="PF00057">
    <property type="entry name" value="Ldl_recept_a"/>
    <property type="match status" value="1"/>
</dbReference>
<dbReference type="Proteomes" id="UP001381693">
    <property type="component" value="Unassembled WGS sequence"/>
</dbReference>
<keyword evidence="6 15" id="KW-1133">Transmembrane helix</keyword>
<feature type="disulfide bond" evidence="13">
    <location>
        <begin position="71"/>
        <end position="89"/>
    </location>
</feature>
<comment type="caution">
    <text evidence="16">The sequence shown here is derived from an EMBL/GenBank/DDBJ whole genome shotgun (WGS) entry which is preliminary data.</text>
</comment>
<evidence type="ECO:0000256" key="13">
    <source>
        <dbReference type="PROSITE-ProRule" id="PRU00124"/>
    </source>
</evidence>
<keyword evidence="3 14" id="KW-0813">Transport</keyword>
<dbReference type="SUPFAM" id="SSF57424">
    <property type="entry name" value="LDL receptor-like module"/>
    <property type="match status" value="1"/>
</dbReference>
<organism evidence="16 17">
    <name type="scientific">Halocaridina rubra</name>
    <name type="common">Hawaiian red shrimp</name>
    <dbReference type="NCBI Taxonomy" id="373956"/>
    <lineage>
        <taxon>Eukaryota</taxon>
        <taxon>Metazoa</taxon>
        <taxon>Ecdysozoa</taxon>
        <taxon>Arthropoda</taxon>
        <taxon>Crustacea</taxon>
        <taxon>Multicrustacea</taxon>
        <taxon>Malacostraca</taxon>
        <taxon>Eumalacostraca</taxon>
        <taxon>Eucarida</taxon>
        <taxon>Decapoda</taxon>
        <taxon>Pleocyemata</taxon>
        <taxon>Caridea</taxon>
        <taxon>Atyoidea</taxon>
        <taxon>Atyidae</taxon>
        <taxon>Halocaridina</taxon>
    </lineage>
</organism>
<feature type="transmembrane region" description="Helical" evidence="15">
    <location>
        <begin position="494"/>
        <end position="516"/>
    </location>
</feature>
<dbReference type="InterPro" id="IPR001873">
    <property type="entry name" value="ENaC"/>
</dbReference>
<keyword evidence="5 14" id="KW-0812">Transmembrane</keyword>
<keyword evidence="7" id="KW-0915">Sodium</keyword>
<evidence type="ECO:0000256" key="4">
    <source>
        <dbReference type="ARBA" id="ARBA00022461"/>
    </source>
</evidence>
<keyword evidence="11 14" id="KW-0739">Sodium transport</keyword>
<evidence type="ECO:0000256" key="2">
    <source>
        <dbReference type="ARBA" id="ARBA00007193"/>
    </source>
</evidence>
<proteinExistence type="inferred from homology"/>
<dbReference type="PANTHER" id="PTHR11690:SF248">
    <property type="entry name" value="PICKPOCKET 17, ISOFORM A"/>
    <property type="match status" value="1"/>
</dbReference>
<evidence type="ECO:0000256" key="5">
    <source>
        <dbReference type="ARBA" id="ARBA00022692"/>
    </source>
</evidence>